<dbReference type="InterPro" id="IPR009057">
    <property type="entry name" value="Homeodomain-like_sf"/>
</dbReference>
<protein>
    <submittedName>
        <fullName evidence="1">DUF433 domain-containing protein</fullName>
    </submittedName>
</protein>
<evidence type="ECO:0000313" key="2">
    <source>
        <dbReference type="Proteomes" id="UP000607397"/>
    </source>
</evidence>
<accession>A0A8K2A805</accession>
<dbReference type="AlphaFoldDB" id="A0A8K2A805"/>
<dbReference type="InterPro" id="IPR036388">
    <property type="entry name" value="WH-like_DNA-bd_sf"/>
</dbReference>
<dbReference type="Gene3D" id="1.10.10.10">
    <property type="entry name" value="Winged helix-like DNA-binding domain superfamily/Winged helix DNA-binding domain"/>
    <property type="match status" value="1"/>
</dbReference>
<organism evidence="1 2">
    <name type="scientific">Petrachloros mirabilis ULC683</name>
    <dbReference type="NCBI Taxonomy" id="2781853"/>
    <lineage>
        <taxon>Bacteria</taxon>
        <taxon>Bacillati</taxon>
        <taxon>Cyanobacteriota</taxon>
        <taxon>Cyanophyceae</taxon>
        <taxon>Synechococcales</taxon>
        <taxon>Petrachlorosaceae</taxon>
        <taxon>Petrachloros</taxon>
        <taxon>Petrachloros mirabilis</taxon>
    </lineage>
</organism>
<name>A0A8K2A805_9CYAN</name>
<dbReference type="Pfam" id="PF04255">
    <property type="entry name" value="DUF433"/>
    <property type="match status" value="1"/>
</dbReference>
<sequence>METRKVGNQFEYRLSGASASSGNADLLTRITINPQIFNGKPIIRGRRLAVEHVLGMLAAGDTIETLLEGYPWLEREDVLACIAYAYRLVAHERVEPLLVETQQ</sequence>
<dbReference type="InterPro" id="IPR007367">
    <property type="entry name" value="DUF433"/>
</dbReference>
<dbReference type="EMBL" id="WVIC01000015">
    <property type="protein sequence ID" value="NCJ06625.1"/>
    <property type="molecule type" value="Genomic_DNA"/>
</dbReference>
<proteinExistence type="predicted"/>
<reference evidence="1" key="1">
    <citation type="submission" date="2019-12" db="EMBL/GenBank/DDBJ databases">
        <title>High-Quality draft genome sequences of three cyanobacteria isolated from the limestone walls of the Old Cathedral of Coimbra.</title>
        <authorList>
            <person name="Tiago I."/>
            <person name="Soares F."/>
            <person name="Portugal A."/>
        </authorList>
    </citation>
    <scope>NUCLEOTIDE SEQUENCE [LARGE SCALE GENOMIC DNA]</scope>
    <source>
        <strain evidence="1">C</strain>
    </source>
</reference>
<dbReference type="PANTHER" id="PTHR34849">
    <property type="entry name" value="SSL5025 PROTEIN"/>
    <property type="match status" value="1"/>
</dbReference>
<comment type="caution">
    <text evidence="1">The sequence shown here is derived from an EMBL/GenBank/DDBJ whole genome shotgun (WGS) entry which is preliminary data.</text>
</comment>
<keyword evidence="2" id="KW-1185">Reference proteome</keyword>
<dbReference type="SUPFAM" id="SSF46689">
    <property type="entry name" value="Homeodomain-like"/>
    <property type="match status" value="1"/>
</dbReference>
<dbReference type="Proteomes" id="UP000607397">
    <property type="component" value="Unassembled WGS sequence"/>
</dbReference>
<evidence type="ECO:0000313" key="1">
    <source>
        <dbReference type="EMBL" id="NCJ06625.1"/>
    </source>
</evidence>
<gene>
    <name evidence="1" type="ORF">GS597_08930</name>
</gene>
<dbReference type="PANTHER" id="PTHR34849:SF3">
    <property type="entry name" value="SSR2962 PROTEIN"/>
    <property type="match status" value="1"/>
</dbReference>